<organism evidence="7 8">
    <name type="scientific">Acropora cervicornis</name>
    <name type="common">Staghorn coral</name>
    <dbReference type="NCBI Taxonomy" id="6130"/>
    <lineage>
        <taxon>Eukaryota</taxon>
        <taxon>Metazoa</taxon>
        <taxon>Cnidaria</taxon>
        <taxon>Anthozoa</taxon>
        <taxon>Hexacorallia</taxon>
        <taxon>Scleractinia</taxon>
        <taxon>Astrocoeniina</taxon>
        <taxon>Acroporidae</taxon>
        <taxon>Acropora</taxon>
    </lineage>
</organism>
<evidence type="ECO:0000313" key="7">
    <source>
        <dbReference type="EMBL" id="KAK2560666.1"/>
    </source>
</evidence>
<dbReference type="FunFam" id="2.70.210.12:FF:000001">
    <property type="entry name" value="GTPase Obg"/>
    <property type="match status" value="1"/>
</dbReference>
<evidence type="ECO:0000256" key="3">
    <source>
        <dbReference type="ARBA" id="ARBA00022741"/>
    </source>
</evidence>
<dbReference type="GO" id="GO:0042254">
    <property type="term" value="P:ribosome biogenesis"/>
    <property type="evidence" value="ECO:0007669"/>
    <property type="project" value="UniProtKB-UniRule"/>
</dbReference>
<dbReference type="PANTHER" id="PTHR11702:SF31">
    <property type="entry name" value="MITOCHONDRIAL RIBOSOME-ASSOCIATED GTPASE 2"/>
    <property type="match status" value="1"/>
</dbReference>
<accession>A0AAD9QG34</accession>
<protein>
    <submittedName>
        <fullName evidence="7">GTPase Obg</fullName>
    </submittedName>
</protein>
<keyword evidence="2" id="KW-0690">Ribosome biogenesis</keyword>
<evidence type="ECO:0000313" key="8">
    <source>
        <dbReference type="Proteomes" id="UP001249851"/>
    </source>
</evidence>
<keyword evidence="3" id="KW-0547">Nucleotide-binding</keyword>
<dbReference type="EMBL" id="JARQWQ010000035">
    <property type="protein sequence ID" value="KAK2560666.1"/>
    <property type="molecule type" value="Genomic_DNA"/>
</dbReference>
<dbReference type="InterPro" id="IPR036726">
    <property type="entry name" value="GTP1_OBG_dom_sf"/>
</dbReference>
<dbReference type="AlphaFoldDB" id="A0AAD9QG34"/>
<comment type="caution">
    <text evidence="7">The sequence shown here is derived from an EMBL/GenBank/DDBJ whole genome shotgun (WGS) entry which is preliminary data.</text>
</comment>
<evidence type="ECO:0000259" key="5">
    <source>
        <dbReference type="PROSITE" id="PS51710"/>
    </source>
</evidence>
<evidence type="ECO:0000259" key="6">
    <source>
        <dbReference type="PROSITE" id="PS51883"/>
    </source>
</evidence>
<feature type="domain" description="Obg" evidence="6">
    <location>
        <begin position="22"/>
        <end position="216"/>
    </location>
</feature>
<evidence type="ECO:0000256" key="1">
    <source>
        <dbReference type="ARBA" id="ARBA00007699"/>
    </source>
</evidence>
<dbReference type="InterPro" id="IPR031167">
    <property type="entry name" value="G_OBG"/>
</dbReference>
<comment type="similarity">
    <text evidence="1">Belongs to the TRAFAC class OBG-HflX-like GTPase superfamily. OBG GTPase family.</text>
</comment>
<dbReference type="InterPro" id="IPR006169">
    <property type="entry name" value="GTP1_OBG_dom"/>
</dbReference>
<dbReference type="PANTHER" id="PTHR11702">
    <property type="entry name" value="DEVELOPMENTALLY REGULATED GTP-BINDING PROTEIN-RELATED"/>
    <property type="match status" value="1"/>
</dbReference>
<dbReference type="Gene3D" id="3.40.50.300">
    <property type="entry name" value="P-loop containing nucleotide triphosphate hydrolases"/>
    <property type="match status" value="1"/>
</dbReference>
<dbReference type="InterPro" id="IPR027417">
    <property type="entry name" value="P-loop_NTPase"/>
</dbReference>
<dbReference type="GO" id="GO:0000287">
    <property type="term" value="F:magnesium ion binding"/>
    <property type="evidence" value="ECO:0007669"/>
    <property type="project" value="InterPro"/>
</dbReference>
<dbReference type="PROSITE" id="PS51710">
    <property type="entry name" value="G_OBG"/>
    <property type="match status" value="1"/>
</dbReference>
<sequence>MYRKWFGSLCRHYSSKTFSKERQFIDWKKVILKAGDGGNGCVHFRRKKYSIVNPFLICIYFQGKKKQVIGQKSITNGIKSCFIMHSGLFQPKAGPDGGNGGNGGSIVLISDYSVKELAHLPKHIKAENGGAGKGEDCKGKNGMDCILEVPLGTVVKESGRVIADMMAERQTFVAAYGGLGGLGNAYFKTALDRAPDRSTEGTPGEEKVVELELKTIADIGLVSTKINSVVADIPGLISGAHLNKGLGHAFLRHIERCRCLLYVLDISDKDPLTTFACLREELRLYEDRLSQRPGAIVANKIDTVESENEIQRIAETLPLPVLPVSAKNGTGIPEMKAKVRKLFDDSIVIF</sequence>
<dbReference type="GO" id="GO:0005739">
    <property type="term" value="C:mitochondrion"/>
    <property type="evidence" value="ECO:0007669"/>
    <property type="project" value="TreeGrafter"/>
</dbReference>
<dbReference type="PROSITE" id="PS51883">
    <property type="entry name" value="OBG"/>
    <property type="match status" value="1"/>
</dbReference>
<dbReference type="GO" id="GO:0005525">
    <property type="term" value="F:GTP binding"/>
    <property type="evidence" value="ECO:0007669"/>
    <property type="project" value="UniProtKB-KW"/>
</dbReference>
<keyword evidence="4" id="KW-0342">GTP-binding</keyword>
<dbReference type="Gene3D" id="2.70.210.12">
    <property type="entry name" value="GTP1/OBG domain"/>
    <property type="match status" value="1"/>
</dbReference>
<dbReference type="PRINTS" id="PR00326">
    <property type="entry name" value="GTP1OBG"/>
</dbReference>
<dbReference type="InterPro" id="IPR006073">
    <property type="entry name" value="GTP-bd"/>
</dbReference>
<evidence type="ECO:0000256" key="2">
    <source>
        <dbReference type="ARBA" id="ARBA00022517"/>
    </source>
</evidence>
<dbReference type="Pfam" id="PF01018">
    <property type="entry name" value="GTP1_OBG"/>
    <property type="match status" value="1"/>
</dbReference>
<dbReference type="SUPFAM" id="SSF52540">
    <property type="entry name" value="P-loop containing nucleoside triphosphate hydrolases"/>
    <property type="match status" value="1"/>
</dbReference>
<dbReference type="Proteomes" id="UP001249851">
    <property type="component" value="Unassembled WGS sequence"/>
</dbReference>
<dbReference type="GO" id="GO:0003924">
    <property type="term" value="F:GTPase activity"/>
    <property type="evidence" value="ECO:0007669"/>
    <property type="project" value="InterPro"/>
</dbReference>
<name>A0AAD9QG34_ACRCE</name>
<reference evidence="7" key="1">
    <citation type="journal article" date="2023" name="G3 (Bethesda)">
        <title>Whole genome assembly and annotation of the endangered Caribbean coral Acropora cervicornis.</title>
        <authorList>
            <person name="Selwyn J.D."/>
            <person name="Vollmer S.V."/>
        </authorList>
    </citation>
    <scope>NUCLEOTIDE SEQUENCE</scope>
    <source>
        <strain evidence="7">K2</strain>
    </source>
</reference>
<dbReference type="InterPro" id="IPR045086">
    <property type="entry name" value="OBG_GTPase"/>
</dbReference>
<dbReference type="Pfam" id="PF01926">
    <property type="entry name" value="MMR_HSR1"/>
    <property type="match status" value="1"/>
</dbReference>
<proteinExistence type="inferred from homology"/>
<dbReference type="PIRSF" id="PIRSF002401">
    <property type="entry name" value="GTP_bd_Obg/CgtA"/>
    <property type="match status" value="1"/>
</dbReference>
<feature type="domain" description="OBG-type G" evidence="5">
    <location>
        <begin position="229"/>
        <end position="344"/>
    </location>
</feature>
<reference evidence="7" key="2">
    <citation type="journal article" date="2023" name="Science">
        <title>Genomic signatures of disease resistance in endangered staghorn corals.</title>
        <authorList>
            <person name="Vollmer S.V."/>
            <person name="Selwyn J.D."/>
            <person name="Despard B.A."/>
            <person name="Roesel C.L."/>
        </authorList>
    </citation>
    <scope>NUCLEOTIDE SEQUENCE</scope>
    <source>
        <strain evidence="7">K2</strain>
    </source>
</reference>
<evidence type="ECO:0000256" key="4">
    <source>
        <dbReference type="ARBA" id="ARBA00023134"/>
    </source>
</evidence>
<dbReference type="InterPro" id="IPR014100">
    <property type="entry name" value="GTP-bd_Obg/CgtA"/>
</dbReference>
<gene>
    <name evidence="7" type="ORF">P5673_016426</name>
</gene>
<keyword evidence="8" id="KW-1185">Reference proteome</keyword>
<dbReference type="SUPFAM" id="SSF82051">
    <property type="entry name" value="Obg GTP-binding protein N-terminal domain"/>
    <property type="match status" value="2"/>
</dbReference>